<organism evidence="2 3">
    <name type="scientific">Streptomyces brevispora</name>
    <dbReference type="NCBI Taxonomy" id="887462"/>
    <lineage>
        <taxon>Bacteria</taxon>
        <taxon>Bacillati</taxon>
        <taxon>Actinomycetota</taxon>
        <taxon>Actinomycetes</taxon>
        <taxon>Kitasatosporales</taxon>
        <taxon>Streptomycetaceae</taxon>
        <taxon>Streptomyces</taxon>
    </lineage>
</organism>
<dbReference type="Proteomes" id="UP000318186">
    <property type="component" value="Unassembled WGS sequence"/>
</dbReference>
<sequence>MTQTLNARRSTTGAMSASASTSASSSKSLLAAAVVAGPLFLGAGVVQGLAREGFGFTRNAISQLALGDMGWIQTVNFVLTGALLLAGAVGLRRVLRHEPGGSWGPILIGVFGASFLVAAAFEADAGAGFPVGSPTSVTMSAHGAGHMFGGGIGYLALCAAFLVLARPLAARGHRGWALTSRVAPVVVLTGFMASAASVLVFTLGAGLGLCWLAAVAARLLTGGPRH</sequence>
<evidence type="ECO:0000313" key="2">
    <source>
        <dbReference type="EMBL" id="TWG04193.1"/>
    </source>
</evidence>
<feature type="transmembrane region" description="Helical" evidence="1">
    <location>
        <begin position="103"/>
        <end position="121"/>
    </location>
</feature>
<accession>A0A561UXV0</accession>
<reference evidence="2 3" key="1">
    <citation type="submission" date="2019-06" db="EMBL/GenBank/DDBJ databases">
        <title>Sequencing the genomes of 1000 actinobacteria strains.</title>
        <authorList>
            <person name="Klenk H.-P."/>
        </authorList>
    </citation>
    <scope>NUCLEOTIDE SEQUENCE [LARGE SCALE GENOMIC DNA]</scope>
    <source>
        <strain evidence="2 3">DSM 42059</strain>
    </source>
</reference>
<name>A0A561UXV0_9ACTN</name>
<feature type="transmembrane region" description="Helical" evidence="1">
    <location>
        <begin position="29"/>
        <end position="50"/>
    </location>
</feature>
<dbReference type="AlphaFoldDB" id="A0A561UXV0"/>
<evidence type="ECO:0000313" key="3">
    <source>
        <dbReference type="Proteomes" id="UP000318186"/>
    </source>
</evidence>
<feature type="transmembrane region" description="Helical" evidence="1">
    <location>
        <begin position="70"/>
        <end position="91"/>
    </location>
</feature>
<protein>
    <submittedName>
        <fullName evidence="2">Uncharacterized protein DUF998</fullName>
    </submittedName>
</protein>
<feature type="transmembrane region" description="Helical" evidence="1">
    <location>
        <begin position="141"/>
        <end position="164"/>
    </location>
</feature>
<dbReference type="InterPro" id="IPR009339">
    <property type="entry name" value="DUF998"/>
</dbReference>
<dbReference type="Pfam" id="PF06197">
    <property type="entry name" value="DUF998"/>
    <property type="match status" value="1"/>
</dbReference>
<comment type="caution">
    <text evidence="2">The sequence shown here is derived from an EMBL/GenBank/DDBJ whole genome shotgun (WGS) entry which is preliminary data.</text>
</comment>
<dbReference type="OrthoDB" id="8159487at2"/>
<keyword evidence="1" id="KW-0472">Membrane</keyword>
<gene>
    <name evidence="2" type="ORF">FHX80_112637</name>
</gene>
<evidence type="ECO:0000256" key="1">
    <source>
        <dbReference type="SAM" id="Phobius"/>
    </source>
</evidence>
<dbReference type="EMBL" id="VIWW01000001">
    <property type="protein sequence ID" value="TWG04193.1"/>
    <property type="molecule type" value="Genomic_DNA"/>
</dbReference>
<keyword evidence="1" id="KW-0812">Transmembrane</keyword>
<proteinExistence type="predicted"/>
<keyword evidence="1" id="KW-1133">Transmembrane helix</keyword>